<comment type="caution">
    <text evidence="3">The sequence shown here is derived from an EMBL/GenBank/DDBJ whole genome shotgun (WGS) entry which is preliminary data.</text>
</comment>
<keyword evidence="1" id="KW-0732">Signal</keyword>
<evidence type="ECO:0000256" key="1">
    <source>
        <dbReference type="ARBA" id="ARBA00022729"/>
    </source>
</evidence>
<dbReference type="InterPro" id="IPR029051">
    <property type="entry name" value="DUF4352"/>
</dbReference>
<accession>A0A2A9E386</accession>
<evidence type="ECO:0000313" key="3">
    <source>
        <dbReference type="EMBL" id="PFG32669.1"/>
    </source>
</evidence>
<dbReference type="Gene3D" id="2.60.40.1240">
    <property type="match status" value="1"/>
</dbReference>
<protein>
    <submittedName>
        <fullName evidence="3">Uncharacterized protein DUF4352</fullName>
    </submittedName>
</protein>
<dbReference type="OrthoDB" id="4871258at2"/>
<keyword evidence="4" id="KW-1185">Reference proteome</keyword>
<dbReference type="PROSITE" id="PS51257">
    <property type="entry name" value="PROKAR_LIPOPROTEIN"/>
    <property type="match status" value="1"/>
</dbReference>
<dbReference type="EMBL" id="PDJG01000001">
    <property type="protein sequence ID" value="PFG32669.1"/>
    <property type="molecule type" value="Genomic_DNA"/>
</dbReference>
<name>A0A2A9E386_9MICO</name>
<feature type="domain" description="DUF4352" evidence="2">
    <location>
        <begin position="64"/>
        <end position="153"/>
    </location>
</feature>
<reference evidence="3 4" key="1">
    <citation type="submission" date="2017-10" db="EMBL/GenBank/DDBJ databases">
        <title>Sequencing the genomes of 1000 actinobacteria strains.</title>
        <authorList>
            <person name="Klenk H.-P."/>
        </authorList>
    </citation>
    <scope>NUCLEOTIDE SEQUENCE [LARGE SCALE GENOMIC DNA]</scope>
    <source>
        <strain evidence="3 4">DSM 18966</strain>
    </source>
</reference>
<dbReference type="AlphaFoldDB" id="A0A2A9E386"/>
<evidence type="ECO:0000313" key="4">
    <source>
        <dbReference type="Proteomes" id="UP000225548"/>
    </source>
</evidence>
<organism evidence="3 4">
    <name type="scientific">Sanguibacter antarcticus</name>
    <dbReference type="NCBI Taxonomy" id="372484"/>
    <lineage>
        <taxon>Bacteria</taxon>
        <taxon>Bacillati</taxon>
        <taxon>Actinomycetota</taxon>
        <taxon>Actinomycetes</taxon>
        <taxon>Micrococcales</taxon>
        <taxon>Sanguibacteraceae</taxon>
        <taxon>Sanguibacter</taxon>
    </lineage>
</organism>
<gene>
    <name evidence="3" type="ORF">ATL42_0513</name>
</gene>
<evidence type="ECO:0000259" key="2">
    <source>
        <dbReference type="Pfam" id="PF11611"/>
    </source>
</evidence>
<dbReference type="Pfam" id="PF11611">
    <property type="entry name" value="DUF4352"/>
    <property type="match status" value="1"/>
</dbReference>
<dbReference type="InterPro" id="IPR029050">
    <property type="entry name" value="Immunoprotect_excell_Ig-like"/>
</dbReference>
<dbReference type="RefSeq" id="WP_098454005.1">
    <property type="nucleotide sequence ID" value="NZ_PDJG01000001.1"/>
</dbReference>
<dbReference type="Proteomes" id="UP000225548">
    <property type="component" value="Unassembled WGS sequence"/>
</dbReference>
<sequence length="195" mass="20263">MTREPQPGRAAVRARVAVSILTVTFVVAACGDGQIVPARSAAVDSLDYATVDRSITDSRTGSTVTINGLVPNFPVPGGLDISDAVKAFVLVDVTLSTGADVAATTGPSDFRLQSAAGDSVQTSPSLDVALTSATFWPLEDLAPGQSQRGWVAFPLTWDTLDGAVFVMTRPAESTLANGLVLEPEDFQVSLSADPR</sequence>
<proteinExistence type="predicted"/>